<dbReference type="EMBL" id="SOJT01000073">
    <property type="protein sequence ID" value="TET29580.1"/>
    <property type="molecule type" value="Genomic_DNA"/>
</dbReference>
<keyword evidence="5 8" id="KW-0547">Nucleotide-binding</keyword>
<dbReference type="NCBIfam" id="TIGR00125">
    <property type="entry name" value="cyt_tran_rel"/>
    <property type="match status" value="1"/>
</dbReference>
<keyword evidence="6 8" id="KW-0067">ATP-binding</keyword>
<comment type="function">
    <text evidence="8">Catalyzes the condensation of pantoate with beta-alanine in an ATP-dependent reaction via a pantoyl-adenylate intermediate.</text>
</comment>
<dbReference type="GO" id="GO:0005524">
    <property type="term" value="F:ATP binding"/>
    <property type="evidence" value="ECO:0007669"/>
    <property type="project" value="UniProtKB-KW"/>
</dbReference>
<dbReference type="FunFam" id="3.40.50.620:FF:000013">
    <property type="entry name" value="Pantothenate synthetase"/>
    <property type="match status" value="1"/>
</dbReference>
<dbReference type="HAMAP" id="MF_00158">
    <property type="entry name" value="PanC"/>
    <property type="match status" value="1"/>
</dbReference>
<evidence type="ECO:0000256" key="5">
    <source>
        <dbReference type="ARBA" id="ARBA00022741"/>
    </source>
</evidence>
<evidence type="ECO:0000256" key="7">
    <source>
        <dbReference type="ARBA" id="ARBA00048258"/>
    </source>
</evidence>
<name>A0A523TGZ0_UNCAE</name>
<feature type="binding site" evidence="8">
    <location>
        <position position="60"/>
    </location>
    <ligand>
        <name>beta-alanine</name>
        <dbReference type="ChEBI" id="CHEBI:57966"/>
    </ligand>
</feature>
<dbReference type="InterPro" id="IPR014729">
    <property type="entry name" value="Rossmann-like_a/b/a_fold"/>
</dbReference>
<dbReference type="PANTHER" id="PTHR21299">
    <property type="entry name" value="CYTIDYLATE KINASE/PANTOATE-BETA-ALANINE LIGASE"/>
    <property type="match status" value="1"/>
</dbReference>
<feature type="binding site" evidence="8">
    <location>
        <begin position="147"/>
        <end position="150"/>
    </location>
    <ligand>
        <name>ATP</name>
        <dbReference type="ChEBI" id="CHEBI:30616"/>
    </ligand>
</feature>
<gene>
    <name evidence="8" type="primary">panC</name>
    <name evidence="9" type="ORF">E3J68_01580</name>
</gene>
<evidence type="ECO:0000256" key="6">
    <source>
        <dbReference type="ARBA" id="ARBA00022840"/>
    </source>
</evidence>
<dbReference type="Pfam" id="PF02569">
    <property type="entry name" value="Pantoate_ligase"/>
    <property type="match status" value="1"/>
</dbReference>
<sequence>MELIKDIDRMRTYIERIEEGKIIGFVPTMGGLHKGHLSLIRKGRGDSDVLVVSIFVNPAQFGPEEDFESYPQDLERDVKLCKQEDVDVVFAPSREEMYPDDYFTFVEVEGYLTSTLEGDSRPGHFRGVTTILTKLFNIVSPDRSYFGEKDYQQVLVVKKLVNELNLDTQIIVLPIVRENDGLALSSRNSYFDEKEREAATILYKSLKKAKEWTIGGEKDPARIIHKMKELIEKEPLAEIDYIAIVGPNSMEKVQSIEGEVLIILAVKIGKVRLIDNMRVKRSMCQS</sequence>
<keyword evidence="3 8" id="KW-0436">Ligase</keyword>
<dbReference type="NCBIfam" id="TIGR00018">
    <property type="entry name" value="panC"/>
    <property type="match status" value="1"/>
</dbReference>
<dbReference type="FunFam" id="3.30.1300.10:FF:000001">
    <property type="entry name" value="Pantothenate synthetase"/>
    <property type="match status" value="1"/>
</dbReference>
<evidence type="ECO:0000256" key="3">
    <source>
        <dbReference type="ARBA" id="ARBA00022598"/>
    </source>
</evidence>
<proteinExistence type="inferred from homology"/>
<comment type="miscellaneous">
    <text evidence="8">The reaction proceeds by a bi uni uni bi ping pong mechanism.</text>
</comment>
<dbReference type="PANTHER" id="PTHR21299:SF1">
    <property type="entry name" value="PANTOATE--BETA-ALANINE LIGASE"/>
    <property type="match status" value="1"/>
</dbReference>
<dbReference type="InterPro" id="IPR042176">
    <property type="entry name" value="Pantoate_ligase_C"/>
</dbReference>
<dbReference type="InterPro" id="IPR004821">
    <property type="entry name" value="Cyt_trans-like"/>
</dbReference>
<feature type="binding site" evidence="8">
    <location>
        <position position="60"/>
    </location>
    <ligand>
        <name>(R)-pantoate</name>
        <dbReference type="ChEBI" id="CHEBI:15980"/>
    </ligand>
</feature>
<dbReference type="GO" id="GO:0004592">
    <property type="term" value="F:pantoate-beta-alanine ligase activity"/>
    <property type="evidence" value="ECO:0007669"/>
    <property type="project" value="UniProtKB-UniRule"/>
</dbReference>
<dbReference type="Gene3D" id="3.30.1300.10">
    <property type="entry name" value="Pantoate-beta-alanine ligase, C-terminal domain"/>
    <property type="match status" value="1"/>
</dbReference>
<evidence type="ECO:0000256" key="8">
    <source>
        <dbReference type="HAMAP-Rule" id="MF_00158"/>
    </source>
</evidence>
<dbReference type="SUPFAM" id="SSF52374">
    <property type="entry name" value="Nucleotidylyl transferase"/>
    <property type="match status" value="1"/>
</dbReference>
<dbReference type="AlphaFoldDB" id="A0A523TGZ0"/>
<keyword evidence="4 8" id="KW-0566">Pantothenate biosynthesis</keyword>
<evidence type="ECO:0000313" key="9">
    <source>
        <dbReference type="EMBL" id="TET29580.1"/>
    </source>
</evidence>
<reference evidence="9 10" key="1">
    <citation type="submission" date="2019-03" db="EMBL/GenBank/DDBJ databases">
        <title>Metabolic potential of uncultured bacteria and archaea associated with petroleum seepage in deep-sea sediments.</title>
        <authorList>
            <person name="Dong X."/>
            <person name="Hubert C."/>
        </authorList>
    </citation>
    <scope>NUCLEOTIDE SEQUENCE [LARGE SCALE GENOMIC DNA]</scope>
    <source>
        <strain evidence="9">E44_bin3</strain>
    </source>
</reference>
<comment type="similarity">
    <text evidence="2 8">Belongs to the pantothenate synthetase family.</text>
</comment>
<feature type="active site" description="Proton donor" evidence="8">
    <location>
        <position position="36"/>
    </location>
</feature>
<comment type="subcellular location">
    <subcellularLocation>
        <location evidence="8">Cytoplasm</location>
    </subcellularLocation>
</comment>
<dbReference type="GO" id="GO:0015940">
    <property type="term" value="P:pantothenate biosynthetic process"/>
    <property type="evidence" value="ECO:0007669"/>
    <property type="project" value="UniProtKB-UniRule"/>
</dbReference>
<evidence type="ECO:0000256" key="4">
    <source>
        <dbReference type="ARBA" id="ARBA00022655"/>
    </source>
</evidence>
<evidence type="ECO:0000313" key="10">
    <source>
        <dbReference type="Proteomes" id="UP000316517"/>
    </source>
</evidence>
<dbReference type="UniPathway" id="UPA00028">
    <property type="reaction ID" value="UER00005"/>
</dbReference>
<dbReference type="EC" id="6.3.2.1" evidence="8"/>
<comment type="subunit">
    <text evidence="8">Homodimer.</text>
</comment>
<feature type="binding site" evidence="8">
    <location>
        <begin position="29"/>
        <end position="36"/>
    </location>
    <ligand>
        <name>ATP</name>
        <dbReference type="ChEBI" id="CHEBI:30616"/>
    </ligand>
</feature>
<evidence type="ECO:0000256" key="2">
    <source>
        <dbReference type="ARBA" id="ARBA00009256"/>
    </source>
</evidence>
<feature type="binding site" evidence="8">
    <location>
        <position position="153"/>
    </location>
    <ligand>
        <name>(R)-pantoate</name>
        <dbReference type="ChEBI" id="CHEBI:15980"/>
    </ligand>
</feature>
<keyword evidence="8" id="KW-0963">Cytoplasm</keyword>
<protein>
    <recommendedName>
        <fullName evidence="8">Pantothenate synthetase</fullName>
        <shortName evidence="8">PS</shortName>
        <ecNumber evidence="8">6.3.2.1</ecNumber>
    </recommendedName>
    <alternativeName>
        <fullName evidence="8">Pantoate--beta-alanine ligase</fullName>
    </alternativeName>
    <alternativeName>
        <fullName evidence="8">Pantoate-activating enzyme</fullName>
    </alternativeName>
</protein>
<dbReference type="CDD" id="cd00560">
    <property type="entry name" value="PanC"/>
    <property type="match status" value="1"/>
</dbReference>
<evidence type="ECO:0000256" key="1">
    <source>
        <dbReference type="ARBA" id="ARBA00004990"/>
    </source>
</evidence>
<comment type="caution">
    <text evidence="9">The sequence shown here is derived from an EMBL/GenBank/DDBJ whole genome shotgun (WGS) entry which is preliminary data.</text>
</comment>
<dbReference type="GO" id="GO:0005829">
    <property type="term" value="C:cytosol"/>
    <property type="evidence" value="ECO:0007669"/>
    <property type="project" value="TreeGrafter"/>
</dbReference>
<dbReference type="Proteomes" id="UP000316517">
    <property type="component" value="Unassembled WGS sequence"/>
</dbReference>
<feature type="binding site" evidence="8">
    <location>
        <position position="176"/>
    </location>
    <ligand>
        <name>ATP</name>
        <dbReference type="ChEBI" id="CHEBI:30616"/>
    </ligand>
</feature>
<dbReference type="InterPro" id="IPR003721">
    <property type="entry name" value="Pantoate_ligase"/>
</dbReference>
<comment type="pathway">
    <text evidence="1 8">Cofactor biosynthesis; (R)-pantothenate biosynthesis; (R)-pantothenate from (R)-pantoate and beta-alanine: step 1/1.</text>
</comment>
<organism evidence="9 10">
    <name type="scientific">Aerophobetes bacterium</name>
    <dbReference type="NCBI Taxonomy" id="2030807"/>
    <lineage>
        <taxon>Bacteria</taxon>
        <taxon>Candidatus Aerophobota</taxon>
    </lineage>
</organism>
<dbReference type="Gene3D" id="3.40.50.620">
    <property type="entry name" value="HUPs"/>
    <property type="match status" value="1"/>
</dbReference>
<comment type="catalytic activity">
    <reaction evidence="7 8">
        <text>(R)-pantoate + beta-alanine + ATP = (R)-pantothenate + AMP + diphosphate + H(+)</text>
        <dbReference type="Rhea" id="RHEA:10912"/>
        <dbReference type="ChEBI" id="CHEBI:15378"/>
        <dbReference type="ChEBI" id="CHEBI:15980"/>
        <dbReference type="ChEBI" id="CHEBI:29032"/>
        <dbReference type="ChEBI" id="CHEBI:30616"/>
        <dbReference type="ChEBI" id="CHEBI:33019"/>
        <dbReference type="ChEBI" id="CHEBI:57966"/>
        <dbReference type="ChEBI" id="CHEBI:456215"/>
        <dbReference type="EC" id="6.3.2.1"/>
    </reaction>
</comment>
<accession>A0A523TGZ0</accession>
<feature type="binding site" evidence="8">
    <location>
        <begin position="184"/>
        <end position="187"/>
    </location>
    <ligand>
        <name>ATP</name>
        <dbReference type="ChEBI" id="CHEBI:30616"/>
    </ligand>
</feature>